<evidence type="ECO:0000313" key="1">
    <source>
        <dbReference type="EMBL" id="CAG7726066.1"/>
    </source>
</evidence>
<sequence>MIQELEGFELSISLSFLAELKFENTTDNEKLLTKIAELYQGLPLVLQQVLHYIRKKRERCETLEESYTLSDFLREVNLNRKEIISMKPADLAHSDVYSLFDMTFKDIATMKDGKNALQCLDIMVIFDPDFISTILLKYIFRNYKNELANGLKLLHDYNLVNQAKKHYQIHRVVQAARIDSNNAKLLLVGISENCETSSQKITLCCKGKQVELTFEEILDSICDLIKDTPINSEKIYELLNNIFQLYEQAHEKKSEQFIKFQTKLGYKLFDAGNYRLAGEVIKTLIKTRTKTKSQKNLPFTAANVLLGHNGQNQNKLEDVQDIYKQ</sequence>
<comment type="caution">
    <text evidence="1">The sequence shown here is derived from an EMBL/GenBank/DDBJ whole genome shotgun (WGS) entry which is preliminary data.</text>
</comment>
<protein>
    <submittedName>
        <fullName evidence="1">Uncharacterized protein</fullName>
    </submittedName>
</protein>
<proteinExistence type="predicted"/>
<organism evidence="1 2">
    <name type="scientific">Allacma fusca</name>
    <dbReference type="NCBI Taxonomy" id="39272"/>
    <lineage>
        <taxon>Eukaryota</taxon>
        <taxon>Metazoa</taxon>
        <taxon>Ecdysozoa</taxon>
        <taxon>Arthropoda</taxon>
        <taxon>Hexapoda</taxon>
        <taxon>Collembola</taxon>
        <taxon>Symphypleona</taxon>
        <taxon>Sminthuridae</taxon>
        <taxon>Allacma</taxon>
    </lineage>
</organism>
<dbReference type="AlphaFoldDB" id="A0A8J2P693"/>
<accession>A0A8J2P693</accession>
<dbReference type="Proteomes" id="UP000708208">
    <property type="component" value="Unassembled WGS sequence"/>
</dbReference>
<dbReference type="EMBL" id="CAJVCH010130189">
    <property type="protein sequence ID" value="CAG7726066.1"/>
    <property type="molecule type" value="Genomic_DNA"/>
</dbReference>
<keyword evidence="2" id="KW-1185">Reference proteome</keyword>
<evidence type="ECO:0000313" key="2">
    <source>
        <dbReference type="Proteomes" id="UP000708208"/>
    </source>
</evidence>
<name>A0A8J2P693_9HEXA</name>
<feature type="non-terminal residue" evidence="1">
    <location>
        <position position="325"/>
    </location>
</feature>
<dbReference type="OrthoDB" id="7617259at2759"/>
<reference evidence="1" key="1">
    <citation type="submission" date="2021-06" db="EMBL/GenBank/DDBJ databases">
        <authorList>
            <person name="Hodson N. C."/>
            <person name="Mongue J. A."/>
            <person name="Jaron S. K."/>
        </authorList>
    </citation>
    <scope>NUCLEOTIDE SEQUENCE</scope>
</reference>
<gene>
    <name evidence="1" type="ORF">AFUS01_LOCUS14996</name>
</gene>